<evidence type="ECO:0000313" key="1">
    <source>
        <dbReference type="EMBL" id="KAK2726528.1"/>
    </source>
</evidence>
<dbReference type="AlphaFoldDB" id="A0AA88IEA6"/>
<organism evidence="1 2">
    <name type="scientific">Artemia franciscana</name>
    <name type="common">Brine shrimp</name>
    <name type="synonym">Artemia sanfranciscana</name>
    <dbReference type="NCBI Taxonomy" id="6661"/>
    <lineage>
        <taxon>Eukaryota</taxon>
        <taxon>Metazoa</taxon>
        <taxon>Ecdysozoa</taxon>
        <taxon>Arthropoda</taxon>
        <taxon>Crustacea</taxon>
        <taxon>Branchiopoda</taxon>
        <taxon>Anostraca</taxon>
        <taxon>Artemiidae</taxon>
        <taxon>Artemia</taxon>
    </lineage>
</organism>
<proteinExistence type="predicted"/>
<keyword evidence="2" id="KW-1185">Reference proteome</keyword>
<evidence type="ECO:0000313" key="2">
    <source>
        <dbReference type="Proteomes" id="UP001187531"/>
    </source>
</evidence>
<sequence length="219" mass="23860">MKDNAEQKKSTTDFYKAVHAASPIALLAMIAPEDLGHFAVFSPICGLREAITVHASVKLRSDFHPYKVLGSGVQSDQRDSSGYPLVCELATIALNYYKGRTIANSPSLRTADASSEDAGIASLWRSIALMRKAAPRDVIMTYYGAMKGEDVAQSLGRIVEADDAAFDNEKTQLENRINNALNSFALPNFTISLASLSRQALTDAKESSEKIKDKLIDKE</sequence>
<gene>
    <name evidence="1" type="ORF">QYM36_000830</name>
</gene>
<dbReference type="EMBL" id="JAVRJZ010000002">
    <property type="protein sequence ID" value="KAK2726528.1"/>
    <property type="molecule type" value="Genomic_DNA"/>
</dbReference>
<protein>
    <submittedName>
        <fullName evidence="1">Uncharacterized protein</fullName>
    </submittedName>
</protein>
<accession>A0AA88IEA6</accession>
<comment type="caution">
    <text evidence="1">The sequence shown here is derived from an EMBL/GenBank/DDBJ whole genome shotgun (WGS) entry which is preliminary data.</text>
</comment>
<reference evidence="1" key="1">
    <citation type="submission" date="2023-07" db="EMBL/GenBank/DDBJ databases">
        <title>Chromosome-level genome assembly of Artemia franciscana.</title>
        <authorList>
            <person name="Jo E."/>
        </authorList>
    </citation>
    <scope>NUCLEOTIDE SEQUENCE</scope>
    <source>
        <tissue evidence="1">Whole body</tissue>
    </source>
</reference>
<dbReference type="Proteomes" id="UP001187531">
    <property type="component" value="Unassembled WGS sequence"/>
</dbReference>
<name>A0AA88IEA6_ARTSF</name>